<dbReference type="AlphaFoldDB" id="A0A1H9VX21"/>
<dbReference type="Proteomes" id="UP000182584">
    <property type="component" value="Unassembled WGS sequence"/>
</dbReference>
<dbReference type="CDD" id="cd10158">
    <property type="entry name" value="CsoR-like_DUF156_1"/>
    <property type="match status" value="1"/>
</dbReference>
<gene>
    <name evidence="2" type="ORF">SAMN04487884_12548</name>
</gene>
<dbReference type="Pfam" id="PF02583">
    <property type="entry name" value="Trns_repr_metal"/>
    <property type="match status" value="1"/>
</dbReference>
<dbReference type="GO" id="GO:0046872">
    <property type="term" value="F:metal ion binding"/>
    <property type="evidence" value="ECO:0007669"/>
    <property type="project" value="InterPro"/>
</dbReference>
<dbReference type="EMBL" id="FOGJ01000025">
    <property type="protein sequence ID" value="SES25833.1"/>
    <property type="molecule type" value="Genomic_DNA"/>
</dbReference>
<name>A0A1H9VX21_BUTFI</name>
<dbReference type="Gene3D" id="1.20.58.1000">
    <property type="entry name" value="Metal-sensitive repressor, helix protomer"/>
    <property type="match status" value="1"/>
</dbReference>
<evidence type="ECO:0000256" key="1">
    <source>
        <dbReference type="SAM" id="MobiDB-lite"/>
    </source>
</evidence>
<feature type="compositionally biased region" description="Basic and acidic residues" evidence="1">
    <location>
        <begin position="57"/>
        <end position="73"/>
    </location>
</feature>
<dbReference type="PANTHER" id="PTHR33677">
    <property type="entry name" value="TRANSCRIPTIONAL REPRESSOR FRMR-RELATED"/>
    <property type="match status" value="1"/>
</dbReference>
<accession>A0A1H9VX21</accession>
<protein>
    <submittedName>
        <fullName evidence="2">DNA-binding transcriptional regulator, FrmR family</fullName>
    </submittedName>
</protein>
<feature type="region of interest" description="Disordered" evidence="1">
    <location>
        <begin position="57"/>
        <end position="87"/>
    </location>
</feature>
<dbReference type="InterPro" id="IPR038390">
    <property type="entry name" value="Metal_Tscrpt_repr_sf"/>
</dbReference>
<evidence type="ECO:0000313" key="3">
    <source>
        <dbReference type="Proteomes" id="UP000182584"/>
    </source>
</evidence>
<dbReference type="eggNOG" id="COG1937">
    <property type="taxonomic scope" value="Bacteria"/>
</dbReference>
<dbReference type="InterPro" id="IPR003735">
    <property type="entry name" value="Metal_Tscrpt_repr"/>
</dbReference>
<sequence length="170" mass="19491">MLEGARHPGDVCFAPTGVERRCESFEEEVRMKKRDDIKTHTHIDENGHEYTHTHEDHDHVHAHDSNTYEGHEHAHTHHSHSHTHDPKEMKKIINRISKSIGHMESIKRMLENGEDCADVLVQIAAVKSEINNAGKALLKEHLDHCIVEAVAQNDTESVDKMNKAIDYFMK</sequence>
<dbReference type="GO" id="GO:0003677">
    <property type="term" value="F:DNA binding"/>
    <property type="evidence" value="ECO:0007669"/>
    <property type="project" value="UniProtKB-KW"/>
</dbReference>
<organism evidence="2 3">
    <name type="scientific">Butyrivibrio fibrisolvens</name>
    <dbReference type="NCBI Taxonomy" id="831"/>
    <lineage>
        <taxon>Bacteria</taxon>
        <taxon>Bacillati</taxon>
        <taxon>Bacillota</taxon>
        <taxon>Clostridia</taxon>
        <taxon>Lachnospirales</taxon>
        <taxon>Lachnospiraceae</taxon>
        <taxon>Butyrivibrio</taxon>
    </lineage>
</organism>
<reference evidence="2 3" key="1">
    <citation type="submission" date="2016-10" db="EMBL/GenBank/DDBJ databases">
        <authorList>
            <person name="de Groot N.N."/>
        </authorList>
    </citation>
    <scope>NUCLEOTIDE SEQUENCE [LARGE SCALE GENOMIC DNA]</scope>
    <source>
        <strain evidence="2 3">AR40</strain>
    </source>
</reference>
<evidence type="ECO:0000313" key="2">
    <source>
        <dbReference type="EMBL" id="SES25833.1"/>
    </source>
</evidence>
<dbReference type="GO" id="GO:0045892">
    <property type="term" value="P:negative regulation of DNA-templated transcription"/>
    <property type="evidence" value="ECO:0007669"/>
    <property type="project" value="UniProtKB-ARBA"/>
</dbReference>
<proteinExistence type="predicted"/>
<keyword evidence="2" id="KW-0238">DNA-binding</keyword>
<dbReference type="PANTHER" id="PTHR33677:SF3">
    <property type="entry name" value="COPPER-SENSING TRANSCRIPTIONAL REPRESSOR RICR"/>
    <property type="match status" value="1"/>
</dbReference>